<comment type="caution">
    <text evidence="1">The sequence shown here is derived from an EMBL/GenBank/DDBJ whole genome shotgun (WGS) entry which is preliminary data.</text>
</comment>
<evidence type="ECO:0000313" key="2">
    <source>
        <dbReference type="Proteomes" id="UP001292094"/>
    </source>
</evidence>
<dbReference type="GO" id="GO:0016020">
    <property type="term" value="C:membrane"/>
    <property type="evidence" value="ECO:0007669"/>
    <property type="project" value="InterPro"/>
</dbReference>
<dbReference type="Gene3D" id="2.60.40.60">
    <property type="entry name" value="Cadherins"/>
    <property type="match status" value="1"/>
</dbReference>
<dbReference type="SUPFAM" id="SSF49313">
    <property type="entry name" value="Cadherin-like"/>
    <property type="match status" value="1"/>
</dbReference>
<dbReference type="InterPro" id="IPR015919">
    <property type="entry name" value="Cadherin-like_sf"/>
</dbReference>
<name>A0AAE1NUZ8_9EUCA</name>
<accession>A0AAE1NUZ8</accession>
<organism evidence="1 2">
    <name type="scientific">Petrolisthes manimaculis</name>
    <dbReference type="NCBI Taxonomy" id="1843537"/>
    <lineage>
        <taxon>Eukaryota</taxon>
        <taxon>Metazoa</taxon>
        <taxon>Ecdysozoa</taxon>
        <taxon>Arthropoda</taxon>
        <taxon>Crustacea</taxon>
        <taxon>Multicrustacea</taxon>
        <taxon>Malacostraca</taxon>
        <taxon>Eumalacostraca</taxon>
        <taxon>Eucarida</taxon>
        <taxon>Decapoda</taxon>
        <taxon>Pleocyemata</taxon>
        <taxon>Anomura</taxon>
        <taxon>Galatheoidea</taxon>
        <taxon>Porcellanidae</taxon>
        <taxon>Petrolisthes</taxon>
    </lineage>
</organism>
<dbReference type="Proteomes" id="UP001292094">
    <property type="component" value="Unassembled WGS sequence"/>
</dbReference>
<gene>
    <name evidence="1" type="ORF">Pmani_030756</name>
</gene>
<feature type="non-terminal residue" evidence="1">
    <location>
        <position position="99"/>
    </location>
</feature>
<protein>
    <submittedName>
        <fullName evidence="1">Uncharacterized protein</fullName>
    </submittedName>
</protein>
<evidence type="ECO:0000313" key="1">
    <source>
        <dbReference type="EMBL" id="KAK4296784.1"/>
    </source>
</evidence>
<sequence>PQSVVVPAGRVYVRDPDDWDAAAKTYRWKSSRPHPAFTLNTTTGDLTMAPHTHDGSYNLGFLVSDATQGQSGVAANVTVTVEAVARDNIITAIPITPKH</sequence>
<dbReference type="GO" id="GO:0005509">
    <property type="term" value="F:calcium ion binding"/>
    <property type="evidence" value="ECO:0007669"/>
    <property type="project" value="InterPro"/>
</dbReference>
<proteinExistence type="predicted"/>
<reference evidence="1" key="1">
    <citation type="submission" date="2023-11" db="EMBL/GenBank/DDBJ databases">
        <title>Genome assemblies of two species of porcelain crab, Petrolisthes cinctipes and Petrolisthes manimaculis (Anomura: Porcellanidae).</title>
        <authorList>
            <person name="Angst P."/>
        </authorList>
    </citation>
    <scope>NUCLEOTIDE SEQUENCE</scope>
    <source>
        <strain evidence="1">PB745_02</strain>
        <tissue evidence="1">Gill</tissue>
    </source>
</reference>
<dbReference type="CDD" id="cd11304">
    <property type="entry name" value="Cadherin_repeat"/>
    <property type="match status" value="1"/>
</dbReference>
<dbReference type="AlphaFoldDB" id="A0AAE1NUZ8"/>
<dbReference type="EMBL" id="JAWZYT010003774">
    <property type="protein sequence ID" value="KAK4296784.1"/>
    <property type="molecule type" value="Genomic_DNA"/>
</dbReference>
<keyword evidence="2" id="KW-1185">Reference proteome</keyword>